<evidence type="ECO:0000256" key="1">
    <source>
        <dbReference type="SAM" id="Phobius"/>
    </source>
</evidence>
<reference evidence="2" key="1">
    <citation type="submission" date="2020-02" db="EMBL/GenBank/DDBJ databases">
        <authorList>
            <person name="Meier V. D."/>
        </authorList>
    </citation>
    <scope>NUCLEOTIDE SEQUENCE</scope>
    <source>
        <strain evidence="2">AVDCRST_MAG95</strain>
    </source>
</reference>
<feature type="transmembrane region" description="Helical" evidence="1">
    <location>
        <begin position="12"/>
        <end position="34"/>
    </location>
</feature>
<organism evidence="2">
    <name type="scientific">uncultured Adhaeribacter sp</name>
    <dbReference type="NCBI Taxonomy" id="448109"/>
    <lineage>
        <taxon>Bacteria</taxon>
        <taxon>Pseudomonadati</taxon>
        <taxon>Bacteroidota</taxon>
        <taxon>Cytophagia</taxon>
        <taxon>Cytophagales</taxon>
        <taxon>Hymenobacteraceae</taxon>
        <taxon>Adhaeribacter</taxon>
        <taxon>environmental samples</taxon>
    </lineage>
</organism>
<protein>
    <submittedName>
        <fullName evidence="2">Uncharacterized protein</fullName>
    </submittedName>
</protein>
<gene>
    <name evidence="2" type="ORF">AVDCRST_MAG95-3946</name>
</gene>
<dbReference type="AlphaFoldDB" id="A0A6J4JXB8"/>
<accession>A0A6J4JXB8</accession>
<keyword evidence="1" id="KW-0812">Transmembrane</keyword>
<proteinExistence type="predicted"/>
<dbReference type="EMBL" id="CADCTJ010001243">
    <property type="protein sequence ID" value="CAA9290175.1"/>
    <property type="molecule type" value="Genomic_DNA"/>
</dbReference>
<keyword evidence="1" id="KW-1133">Transmembrane helix</keyword>
<evidence type="ECO:0000313" key="2">
    <source>
        <dbReference type="EMBL" id="CAA9290175.1"/>
    </source>
</evidence>
<keyword evidence="1" id="KW-0472">Membrane</keyword>
<sequence>MVDRHGTLETMTPALAILFCAVLFLFQGGGKFSLGKSL</sequence>
<name>A0A6J4JXB8_9BACT</name>